<evidence type="ECO:0000256" key="1">
    <source>
        <dbReference type="SAM" id="MobiDB-lite"/>
    </source>
</evidence>
<evidence type="ECO:0000313" key="3">
    <source>
        <dbReference type="Proteomes" id="UP000521943"/>
    </source>
</evidence>
<evidence type="ECO:0000313" key="2">
    <source>
        <dbReference type="EMBL" id="KAF6741581.1"/>
    </source>
</evidence>
<feature type="region of interest" description="Disordered" evidence="1">
    <location>
        <begin position="89"/>
        <end position="128"/>
    </location>
</feature>
<comment type="caution">
    <text evidence="2">The sequence shown here is derived from an EMBL/GenBank/DDBJ whole genome shotgun (WGS) entry which is preliminary data.</text>
</comment>
<organism evidence="2 3">
    <name type="scientific">Ephemerocybe angulata</name>
    <dbReference type="NCBI Taxonomy" id="980116"/>
    <lineage>
        <taxon>Eukaryota</taxon>
        <taxon>Fungi</taxon>
        <taxon>Dikarya</taxon>
        <taxon>Basidiomycota</taxon>
        <taxon>Agaricomycotina</taxon>
        <taxon>Agaricomycetes</taxon>
        <taxon>Agaricomycetidae</taxon>
        <taxon>Agaricales</taxon>
        <taxon>Agaricineae</taxon>
        <taxon>Psathyrellaceae</taxon>
        <taxon>Ephemerocybe</taxon>
    </lineage>
</organism>
<proteinExistence type="predicted"/>
<dbReference type="AlphaFoldDB" id="A0A8H6H8N1"/>
<gene>
    <name evidence="2" type="ORF">DFP72DRAFT_861979</name>
</gene>
<keyword evidence="3" id="KW-1185">Reference proteome</keyword>
<protein>
    <submittedName>
        <fullName evidence="2">Uncharacterized protein</fullName>
    </submittedName>
</protein>
<dbReference type="Proteomes" id="UP000521943">
    <property type="component" value="Unassembled WGS sequence"/>
</dbReference>
<sequence length="128" mass="15023">MMKTRRRLVRRLMEGRCLLLWKALIFSSSMTVSLLKRPPRLRKLRQAMDEDLIDILREYETRLHCQIENVNRELEWTKKANKHDLDLLSENLDDEHEDDNDLPSSNGNIYRYAENGGGQPAEGTPSIE</sequence>
<name>A0A8H6H8N1_9AGAR</name>
<reference evidence="2 3" key="1">
    <citation type="submission" date="2020-07" db="EMBL/GenBank/DDBJ databases">
        <title>Comparative genomics of pyrophilous fungi reveals a link between fire events and developmental genes.</title>
        <authorList>
            <consortium name="DOE Joint Genome Institute"/>
            <person name="Steindorff A.S."/>
            <person name="Carver A."/>
            <person name="Calhoun S."/>
            <person name="Stillman K."/>
            <person name="Liu H."/>
            <person name="Lipzen A."/>
            <person name="Pangilinan J."/>
            <person name="Labutti K."/>
            <person name="Bruns T.D."/>
            <person name="Grigoriev I.V."/>
        </authorList>
    </citation>
    <scope>NUCLEOTIDE SEQUENCE [LARGE SCALE GENOMIC DNA]</scope>
    <source>
        <strain evidence="2 3">CBS 144469</strain>
    </source>
</reference>
<accession>A0A8H6H8N1</accession>
<feature type="compositionally biased region" description="Acidic residues" evidence="1">
    <location>
        <begin position="91"/>
        <end position="101"/>
    </location>
</feature>
<dbReference type="EMBL" id="JACGCI010000234">
    <property type="protein sequence ID" value="KAF6741581.1"/>
    <property type="molecule type" value="Genomic_DNA"/>
</dbReference>